<proteinExistence type="predicted"/>
<dbReference type="Pfam" id="PF12294">
    <property type="entry name" value="DUF3626"/>
    <property type="match status" value="2"/>
</dbReference>
<name>A0A317CRW9_9GAMM</name>
<gene>
    <name evidence="1" type="ORF">DKW60_01645</name>
</gene>
<dbReference type="RefSeq" id="WP_109835928.1">
    <property type="nucleotide sequence ID" value="NZ_QGKM01000004.1"/>
</dbReference>
<reference evidence="1 2" key="1">
    <citation type="submission" date="2018-05" db="EMBL/GenBank/DDBJ databases">
        <title>Leucothrix arctica sp. nov., isolated from Arctic seawater.</title>
        <authorList>
            <person name="Choi A."/>
            <person name="Baek K."/>
        </authorList>
    </citation>
    <scope>NUCLEOTIDE SEQUENCE [LARGE SCALE GENOMIC DNA]</scope>
    <source>
        <strain evidence="1 2">JCM 18388</strain>
    </source>
</reference>
<dbReference type="EMBL" id="QGKM01000004">
    <property type="protein sequence ID" value="PWR00284.1"/>
    <property type="molecule type" value="Genomic_DNA"/>
</dbReference>
<sequence length="281" mass="31864">MVAVTVNFHPYKRTKNGNSILQAFRQDPYLRSQYETRTSNGGLTAYQGGARWQWESRIFNQKYDAVRPEERPKYGALNYLNHRAGASPRFGSAYFCLRPEVLERTTFCYPDSCFNPEDFADYKGIDRLIRLADQHDGDLLDQYIEAHIHGQISLQDDVDCLVLDPVFKGTVIEAEAQRLAVDIEWHKGFLLNVAILDQHLDYRGEEYVALAKAIASADNAVESISGWECETDIGMKSAPTHTSDDGCLDCLKLAQAELSGQYPADAIKRVWHYLARFGNQN</sequence>
<dbReference type="AlphaFoldDB" id="A0A317CRW9"/>
<dbReference type="Proteomes" id="UP000245539">
    <property type="component" value="Unassembled WGS sequence"/>
</dbReference>
<organism evidence="1 2">
    <name type="scientific">Leucothrix pacifica</name>
    <dbReference type="NCBI Taxonomy" id="1247513"/>
    <lineage>
        <taxon>Bacteria</taxon>
        <taxon>Pseudomonadati</taxon>
        <taxon>Pseudomonadota</taxon>
        <taxon>Gammaproteobacteria</taxon>
        <taxon>Thiotrichales</taxon>
        <taxon>Thiotrichaceae</taxon>
        <taxon>Leucothrix</taxon>
    </lineage>
</organism>
<evidence type="ECO:0000313" key="1">
    <source>
        <dbReference type="EMBL" id="PWR00284.1"/>
    </source>
</evidence>
<evidence type="ECO:0000313" key="2">
    <source>
        <dbReference type="Proteomes" id="UP000245539"/>
    </source>
</evidence>
<protein>
    <submittedName>
        <fullName evidence="1">DUF3626 domain-containing protein</fullName>
    </submittedName>
</protein>
<dbReference type="OrthoDB" id="3770261at2"/>
<accession>A0A317CRW9</accession>
<comment type="caution">
    <text evidence="1">The sequence shown here is derived from an EMBL/GenBank/DDBJ whole genome shotgun (WGS) entry which is preliminary data.</text>
</comment>
<keyword evidence="2" id="KW-1185">Reference proteome</keyword>
<dbReference type="InterPro" id="IPR022074">
    <property type="entry name" value="DUF3626"/>
</dbReference>